<dbReference type="AlphaFoldDB" id="A0A2P6R1M8"/>
<sequence length="85" mass="10085">MHAYINIERFLGGEPIPTHFFNQPLKIRHLCNFFPCWHLLGGLQNGSKISVKFYLSLLLNFSYYYCDRQIKATAIVHLYHYIVHL</sequence>
<gene>
    <name evidence="1" type="ORF">RchiOBHm_Chr4g0434931</name>
</gene>
<evidence type="ECO:0000313" key="2">
    <source>
        <dbReference type="Proteomes" id="UP000238479"/>
    </source>
</evidence>
<organism evidence="1 2">
    <name type="scientific">Rosa chinensis</name>
    <name type="common">China rose</name>
    <dbReference type="NCBI Taxonomy" id="74649"/>
    <lineage>
        <taxon>Eukaryota</taxon>
        <taxon>Viridiplantae</taxon>
        <taxon>Streptophyta</taxon>
        <taxon>Embryophyta</taxon>
        <taxon>Tracheophyta</taxon>
        <taxon>Spermatophyta</taxon>
        <taxon>Magnoliopsida</taxon>
        <taxon>eudicotyledons</taxon>
        <taxon>Gunneridae</taxon>
        <taxon>Pentapetalae</taxon>
        <taxon>rosids</taxon>
        <taxon>fabids</taxon>
        <taxon>Rosales</taxon>
        <taxon>Rosaceae</taxon>
        <taxon>Rosoideae</taxon>
        <taxon>Rosoideae incertae sedis</taxon>
        <taxon>Rosa</taxon>
    </lineage>
</organism>
<name>A0A2P6R1M8_ROSCH</name>
<dbReference type="Gramene" id="PRQ40337">
    <property type="protein sequence ID" value="PRQ40337"/>
    <property type="gene ID" value="RchiOBHm_Chr4g0434931"/>
</dbReference>
<evidence type="ECO:0000313" key="1">
    <source>
        <dbReference type="EMBL" id="PRQ40337.1"/>
    </source>
</evidence>
<dbReference type="Proteomes" id="UP000238479">
    <property type="component" value="Chromosome 4"/>
</dbReference>
<protein>
    <submittedName>
        <fullName evidence="1">Uncharacterized protein</fullName>
    </submittedName>
</protein>
<accession>A0A2P6R1M8</accession>
<dbReference type="EMBL" id="PDCK01000042">
    <property type="protein sequence ID" value="PRQ40337.1"/>
    <property type="molecule type" value="Genomic_DNA"/>
</dbReference>
<comment type="caution">
    <text evidence="1">The sequence shown here is derived from an EMBL/GenBank/DDBJ whole genome shotgun (WGS) entry which is preliminary data.</text>
</comment>
<keyword evidence="2" id="KW-1185">Reference proteome</keyword>
<reference evidence="1 2" key="1">
    <citation type="journal article" date="2018" name="Nat. Genet.">
        <title>The Rosa genome provides new insights in the design of modern roses.</title>
        <authorList>
            <person name="Bendahmane M."/>
        </authorList>
    </citation>
    <scope>NUCLEOTIDE SEQUENCE [LARGE SCALE GENOMIC DNA]</scope>
    <source>
        <strain evidence="2">cv. Old Blush</strain>
    </source>
</reference>
<proteinExistence type="predicted"/>